<proteinExistence type="predicted"/>
<keyword evidence="2" id="KW-1185">Reference proteome</keyword>
<dbReference type="Proteomes" id="UP000593577">
    <property type="component" value="Unassembled WGS sequence"/>
</dbReference>
<protein>
    <submittedName>
        <fullName evidence="1">Uncharacterized protein</fullName>
    </submittedName>
</protein>
<gene>
    <name evidence="1" type="ORF">Goari_015203</name>
</gene>
<reference evidence="1 2" key="1">
    <citation type="journal article" date="2019" name="Genome Biol. Evol.">
        <title>Insights into the evolution of the New World diploid cottons (Gossypium, subgenus Houzingenia) based on genome sequencing.</title>
        <authorList>
            <person name="Grover C.E."/>
            <person name="Arick M.A. 2nd"/>
            <person name="Thrash A."/>
            <person name="Conover J.L."/>
            <person name="Sanders W.S."/>
            <person name="Peterson D.G."/>
            <person name="Frelichowski J.E."/>
            <person name="Scheffler J.A."/>
            <person name="Scheffler B.E."/>
            <person name="Wendel J.F."/>
        </authorList>
    </citation>
    <scope>NUCLEOTIDE SEQUENCE [LARGE SCALE GENOMIC DNA]</scope>
    <source>
        <strain evidence="1">185</strain>
        <tissue evidence="1">Leaf</tissue>
    </source>
</reference>
<name>A0A7J8XLU0_GOSAI</name>
<accession>A0A7J8XLU0</accession>
<evidence type="ECO:0000313" key="2">
    <source>
        <dbReference type="Proteomes" id="UP000593577"/>
    </source>
</evidence>
<comment type="caution">
    <text evidence="1">The sequence shown here is derived from an EMBL/GenBank/DDBJ whole genome shotgun (WGS) entry which is preliminary data.</text>
</comment>
<dbReference type="EMBL" id="JABFAA010000007">
    <property type="protein sequence ID" value="MBA0687689.1"/>
    <property type="molecule type" value="Genomic_DNA"/>
</dbReference>
<organism evidence="1 2">
    <name type="scientific">Gossypium aridum</name>
    <name type="common">American cotton</name>
    <name type="synonym">Erioxylum aridum</name>
    <dbReference type="NCBI Taxonomy" id="34290"/>
    <lineage>
        <taxon>Eukaryota</taxon>
        <taxon>Viridiplantae</taxon>
        <taxon>Streptophyta</taxon>
        <taxon>Embryophyta</taxon>
        <taxon>Tracheophyta</taxon>
        <taxon>Spermatophyta</taxon>
        <taxon>Magnoliopsida</taxon>
        <taxon>eudicotyledons</taxon>
        <taxon>Gunneridae</taxon>
        <taxon>Pentapetalae</taxon>
        <taxon>rosids</taxon>
        <taxon>malvids</taxon>
        <taxon>Malvales</taxon>
        <taxon>Malvaceae</taxon>
        <taxon>Malvoideae</taxon>
        <taxon>Gossypium</taxon>
    </lineage>
</organism>
<dbReference type="AlphaFoldDB" id="A0A7J8XLU0"/>
<evidence type="ECO:0000313" key="1">
    <source>
        <dbReference type="EMBL" id="MBA0687689.1"/>
    </source>
</evidence>
<sequence>MRQVAWNICMRRFNLRLCTEISDLAMSFFLKTSKQRLQILTSQPRLPTWLFVFILFVF</sequence>